<comment type="catalytic activity">
    <reaction evidence="4">
        <text>a 5'-end triphospho-ribonucleoside in mRNA + H2O = a 5'-end phospho-ribonucleoside in mRNA + diphosphate + H(+)</text>
        <dbReference type="Rhea" id="RHEA:78683"/>
        <dbReference type="Rhea" id="RHEA-COMP:15692"/>
        <dbReference type="Rhea" id="RHEA-COMP:17164"/>
        <dbReference type="ChEBI" id="CHEBI:15377"/>
        <dbReference type="ChEBI" id="CHEBI:15378"/>
        <dbReference type="ChEBI" id="CHEBI:33019"/>
        <dbReference type="ChEBI" id="CHEBI:138282"/>
        <dbReference type="ChEBI" id="CHEBI:167618"/>
    </reaction>
    <physiologicalReaction direction="left-to-right" evidence="4">
        <dbReference type="Rhea" id="RHEA:78684"/>
    </physiologicalReaction>
</comment>
<dbReference type="STRING" id="1858805.M5GE56"/>
<organism evidence="8 9">
    <name type="scientific">Dacryopinax primogenitus (strain DJM 731)</name>
    <name type="common">Brown rot fungus</name>
    <dbReference type="NCBI Taxonomy" id="1858805"/>
    <lineage>
        <taxon>Eukaryota</taxon>
        <taxon>Fungi</taxon>
        <taxon>Dikarya</taxon>
        <taxon>Basidiomycota</taxon>
        <taxon>Agaricomycotina</taxon>
        <taxon>Dacrymycetes</taxon>
        <taxon>Dacrymycetales</taxon>
        <taxon>Dacrymycetaceae</taxon>
        <taxon>Dacryopinax</taxon>
    </lineage>
</organism>
<sequence>MSVTGSFGSFEVLPLPAEVVISHPAWSSNSPLKPDKSIYSARKPLAALTVPTQIATFSYDANHVLRYDDSSLRYFVEPQKGADLEMEFEQWPGPEEDPGRLDSLLFAYMREVDSGKDLEKPNVMTWRGMMTRIVTALYERRDSWEMNAMLVDGTVYLEDNKGHSYVNETVTGYTRGIKNIPTPQRKLMYTGYAFESYCTADGPNQTVSTQHEPDVNTNMQWCSIVQTSIGSSKLVLGGEVDCVRGAYKGKNGNYVELKTSGAIKNVKDERNFERKALKYWAQSYLLGIPQVVVGFRSSRSPYILETVQTFQTFHLPRLGLNAGWSATACLNWTNAALEYIRERLASEGRAVQEEAKMFRIMFRPGEGLQVLTLADEHALAIQNGDHVERVGFLPKGYWEWVMRRRGTTIL</sequence>
<comment type="subcellular location">
    <subcellularLocation>
        <location evidence="6">Nucleus</location>
    </subcellularLocation>
</comment>
<evidence type="ECO:0000256" key="5">
    <source>
        <dbReference type="ARBA" id="ARBA00048124"/>
    </source>
</evidence>
<keyword evidence="6" id="KW-0547">Nucleotide-binding</keyword>
<evidence type="ECO:0000256" key="3">
    <source>
        <dbReference type="ARBA" id="ARBA00044676"/>
    </source>
</evidence>
<evidence type="ECO:0000256" key="4">
    <source>
        <dbReference type="ARBA" id="ARBA00044692"/>
    </source>
</evidence>
<dbReference type="GO" id="GO:0000956">
    <property type="term" value="P:nuclear-transcribed mRNA catabolic process"/>
    <property type="evidence" value="ECO:0007669"/>
    <property type="project" value="TreeGrafter"/>
</dbReference>
<name>M5GE56_DACPD</name>
<keyword evidence="6" id="KW-0694">RNA-binding</keyword>
<dbReference type="OMA" id="VVTWRGH"/>
<reference evidence="8 9" key="1">
    <citation type="journal article" date="2012" name="Science">
        <title>The Paleozoic origin of enzymatic lignin decomposition reconstructed from 31 fungal genomes.</title>
        <authorList>
            <person name="Floudas D."/>
            <person name="Binder M."/>
            <person name="Riley R."/>
            <person name="Barry K."/>
            <person name="Blanchette R.A."/>
            <person name="Henrissat B."/>
            <person name="Martinez A.T."/>
            <person name="Otillar R."/>
            <person name="Spatafora J.W."/>
            <person name="Yadav J.S."/>
            <person name="Aerts A."/>
            <person name="Benoit I."/>
            <person name="Boyd A."/>
            <person name="Carlson A."/>
            <person name="Copeland A."/>
            <person name="Coutinho P.M."/>
            <person name="de Vries R.P."/>
            <person name="Ferreira P."/>
            <person name="Findley K."/>
            <person name="Foster B."/>
            <person name="Gaskell J."/>
            <person name="Glotzer D."/>
            <person name="Gorecki P."/>
            <person name="Heitman J."/>
            <person name="Hesse C."/>
            <person name="Hori C."/>
            <person name="Igarashi K."/>
            <person name="Jurgens J.A."/>
            <person name="Kallen N."/>
            <person name="Kersten P."/>
            <person name="Kohler A."/>
            <person name="Kuees U."/>
            <person name="Kumar T.K.A."/>
            <person name="Kuo A."/>
            <person name="LaButti K."/>
            <person name="Larrondo L.F."/>
            <person name="Lindquist E."/>
            <person name="Ling A."/>
            <person name="Lombard V."/>
            <person name="Lucas S."/>
            <person name="Lundell T."/>
            <person name="Martin R."/>
            <person name="McLaughlin D.J."/>
            <person name="Morgenstern I."/>
            <person name="Morin E."/>
            <person name="Murat C."/>
            <person name="Nagy L.G."/>
            <person name="Nolan M."/>
            <person name="Ohm R.A."/>
            <person name="Patyshakuliyeva A."/>
            <person name="Rokas A."/>
            <person name="Ruiz-Duenas F.J."/>
            <person name="Sabat G."/>
            <person name="Salamov A."/>
            <person name="Samejima M."/>
            <person name="Schmutz J."/>
            <person name="Slot J.C."/>
            <person name="St John F."/>
            <person name="Stenlid J."/>
            <person name="Sun H."/>
            <person name="Sun S."/>
            <person name="Syed K."/>
            <person name="Tsang A."/>
            <person name="Wiebenga A."/>
            <person name="Young D."/>
            <person name="Pisabarro A."/>
            <person name="Eastwood D.C."/>
            <person name="Martin F."/>
            <person name="Cullen D."/>
            <person name="Grigoriev I.V."/>
            <person name="Hibbett D.S."/>
        </authorList>
    </citation>
    <scope>NUCLEOTIDE SEQUENCE [LARGE SCALE GENOMIC DNA]</scope>
    <source>
        <strain evidence="8 9">DJM-731 SS1</strain>
    </source>
</reference>
<feature type="domain" description="RAI1-like" evidence="7">
    <location>
        <begin position="50"/>
        <end position="398"/>
    </location>
</feature>
<dbReference type="HOGENOM" id="CLU_024877_1_2_1"/>
<evidence type="ECO:0000256" key="6">
    <source>
        <dbReference type="RuleBase" id="RU367113"/>
    </source>
</evidence>
<keyword evidence="9" id="KW-1185">Reference proteome</keyword>
<keyword evidence="6" id="KW-0540">Nuclease</keyword>
<dbReference type="GO" id="GO:0000166">
    <property type="term" value="F:nucleotide binding"/>
    <property type="evidence" value="ECO:0007669"/>
    <property type="project" value="UniProtKB-KW"/>
</dbReference>
<comment type="catalytic activity">
    <reaction evidence="3">
        <text>a 5'-end (N(7)-methyl 5'-triphosphoguanosine)-ribonucleoside-ribonucleotide in mRNA + H2O = a (N(7)-methyl 5'-triphosphoguanosine)-nucleoside + a 5'-end phospho-ribonucleoside in mRNA + H(+)</text>
        <dbReference type="Rhea" id="RHEA:66928"/>
        <dbReference type="Rhea" id="RHEA-COMP:15692"/>
        <dbReference type="Rhea" id="RHEA-COMP:17313"/>
        <dbReference type="ChEBI" id="CHEBI:15377"/>
        <dbReference type="ChEBI" id="CHEBI:15378"/>
        <dbReference type="ChEBI" id="CHEBI:138282"/>
        <dbReference type="ChEBI" id="CHEBI:172876"/>
        <dbReference type="ChEBI" id="CHEBI:172877"/>
    </reaction>
    <physiologicalReaction direction="left-to-right" evidence="3">
        <dbReference type="Rhea" id="RHEA:66929"/>
    </physiologicalReaction>
</comment>
<protein>
    <recommendedName>
        <fullName evidence="6">Decapping nuclease</fullName>
        <ecNumber evidence="6">3.6.1.-</ecNumber>
    </recommendedName>
</protein>
<dbReference type="GeneID" id="63684872"/>
<dbReference type="GO" id="GO:0003723">
    <property type="term" value="F:RNA binding"/>
    <property type="evidence" value="ECO:0007669"/>
    <property type="project" value="UniProtKB-KW"/>
</dbReference>
<dbReference type="GO" id="GO:0110155">
    <property type="term" value="P:NAD-cap decapping"/>
    <property type="evidence" value="ECO:0007669"/>
    <property type="project" value="TreeGrafter"/>
</dbReference>
<evidence type="ECO:0000256" key="1">
    <source>
        <dbReference type="ARBA" id="ARBA00001968"/>
    </source>
</evidence>
<evidence type="ECO:0000313" key="9">
    <source>
        <dbReference type="Proteomes" id="UP000030653"/>
    </source>
</evidence>
<dbReference type="RefSeq" id="XP_040631991.1">
    <property type="nucleotide sequence ID" value="XM_040769810.1"/>
</dbReference>
<keyword evidence="6" id="KW-0378">Hydrolase</keyword>
<dbReference type="PANTHER" id="PTHR12395">
    <property type="entry name" value="DOM-3 RELATED"/>
    <property type="match status" value="1"/>
</dbReference>
<dbReference type="GO" id="GO:0005829">
    <property type="term" value="C:cytosol"/>
    <property type="evidence" value="ECO:0007669"/>
    <property type="project" value="TreeGrafter"/>
</dbReference>
<accession>M5GE56</accession>
<gene>
    <name evidence="8" type="ORF">DACRYDRAFT_114373</name>
</gene>
<dbReference type="GO" id="GO:0034353">
    <property type="term" value="F:mRNA 5'-diphosphatase activity"/>
    <property type="evidence" value="ECO:0007669"/>
    <property type="project" value="TreeGrafter"/>
</dbReference>
<evidence type="ECO:0000259" key="7">
    <source>
        <dbReference type="Pfam" id="PF08652"/>
    </source>
</evidence>
<evidence type="ECO:0000256" key="2">
    <source>
        <dbReference type="ARBA" id="ARBA00006562"/>
    </source>
</evidence>
<keyword evidence="6" id="KW-0539">Nucleus</keyword>
<dbReference type="Pfam" id="PF08652">
    <property type="entry name" value="RAI1"/>
    <property type="match status" value="1"/>
</dbReference>
<dbReference type="GO" id="GO:0004518">
    <property type="term" value="F:nuclease activity"/>
    <property type="evidence" value="ECO:0007669"/>
    <property type="project" value="UniProtKB-KW"/>
</dbReference>
<dbReference type="GO" id="GO:0005634">
    <property type="term" value="C:nucleus"/>
    <property type="evidence" value="ECO:0007669"/>
    <property type="project" value="UniProtKB-SubCell"/>
</dbReference>
<dbReference type="GO" id="GO:0046872">
    <property type="term" value="F:metal ion binding"/>
    <property type="evidence" value="ECO:0007669"/>
    <property type="project" value="UniProtKB-KW"/>
</dbReference>
<keyword evidence="6" id="KW-0479">Metal-binding</keyword>
<proteinExistence type="inferred from homology"/>
<comment type="catalytic activity">
    <reaction evidence="5">
        <text>a 5'-end NAD(+)-phospho-ribonucleoside in mRNA + H2O = a 5'-end phospho-ribonucleoside in mRNA + NAD(+) + H(+)</text>
        <dbReference type="Rhea" id="RHEA:60880"/>
        <dbReference type="Rhea" id="RHEA-COMP:15692"/>
        <dbReference type="Rhea" id="RHEA-COMP:15698"/>
        <dbReference type="ChEBI" id="CHEBI:15377"/>
        <dbReference type="ChEBI" id="CHEBI:15378"/>
        <dbReference type="ChEBI" id="CHEBI:57540"/>
        <dbReference type="ChEBI" id="CHEBI:138282"/>
        <dbReference type="ChEBI" id="CHEBI:144029"/>
    </reaction>
    <physiologicalReaction direction="left-to-right" evidence="5">
        <dbReference type="Rhea" id="RHEA:60881"/>
    </physiologicalReaction>
</comment>
<dbReference type="AlphaFoldDB" id="M5GE56"/>
<comment type="function">
    <text evidence="6">Decapping enzyme for NAD-capped RNAs: specifically hydrolyzes the nicotinamide adenine dinucleotide (NAD) cap from a subset of RNAs by removing the entire NAD moiety from the 5'-end of an NAD-capped RNA.</text>
</comment>
<dbReference type="Proteomes" id="UP000030653">
    <property type="component" value="Unassembled WGS sequence"/>
</dbReference>
<dbReference type="EC" id="3.6.1.-" evidence="6"/>
<dbReference type="OrthoDB" id="5853397at2759"/>
<evidence type="ECO:0000313" key="8">
    <source>
        <dbReference type="EMBL" id="EJU05097.1"/>
    </source>
</evidence>
<dbReference type="InterPro" id="IPR013961">
    <property type="entry name" value="RAI1"/>
</dbReference>
<dbReference type="PANTHER" id="PTHR12395:SF9">
    <property type="entry name" value="DECAPPING AND EXORIBONUCLEASE PROTEIN"/>
    <property type="match status" value="1"/>
</dbReference>
<comment type="similarity">
    <text evidence="2 6">Belongs to the DXO/Dom3Z family.</text>
</comment>
<dbReference type="EMBL" id="JH795857">
    <property type="protein sequence ID" value="EJU05097.1"/>
    <property type="molecule type" value="Genomic_DNA"/>
</dbReference>
<comment type="cofactor">
    <cofactor evidence="1 6">
        <name>a divalent metal cation</name>
        <dbReference type="ChEBI" id="CHEBI:60240"/>
    </cofactor>
</comment>
<dbReference type="InterPro" id="IPR039039">
    <property type="entry name" value="RAI1-like_fam"/>
</dbReference>